<sequence length="536" mass="57897">MADNEKNGVTMLSIIAAAAETVSLQSLRNENAPIRFHGSNVISSTEESATNTNTENASSGSAPSAIGIERASSSGESSSPSRSKLVLPDMTPDVRKDLESGRGSSSDLPLSISKRPEWADYRLKDILNPHPNDVRNAHRLSYLSVDTSKHYLLLVCGRGGGSNNHPGNEAFRVLVNEVKLPYVNCPKREKPLIARRIVEAVRNQSPPGRFLQKDCKTGLWNDIGDGKAREKTSQALREGAPVIRDMIGKPSVSTADPGLTAGPTKTLDNVAAVSKGKRKAVSSPKTAPTTENAEKVPEALLAATKAYREHVNQPQPSLSAHMVAERRSSLPPSKRFYARGEQESCPSNYPPAPTPWQLQHHAGVSSYRPPPHENIDGRFAGCAAPPTSMHLSQHHHRRASMEYTPSHMRFSVTDSIPYETVRGLLLGHVDPVKLAYQILPPDDAAAVARLHFLGNTSAMASTTIARVRDQPSDPVNSITNGSRPLPLCSLVSDGSSSPADSQSVKEEVPSSDDSSRQSNSERAKAVLPKKKRKFVV</sequence>
<evidence type="ECO:0000313" key="4">
    <source>
        <dbReference type="Proteomes" id="UP001516023"/>
    </source>
</evidence>
<evidence type="ECO:0000259" key="2">
    <source>
        <dbReference type="Pfam" id="PF20710"/>
    </source>
</evidence>
<accession>A0ABD3PY00</accession>
<evidence type="ECO:0000313" key="3">
    <source>
        <dbReference type="EMBL" id="KAL3792111.1"/>
    </source>
</evidence>
<reference evidence="3 4" key="1">
    <citation type="journal article" date="2020" name="G3 (Bethesda)">
        <title>Improved Reference Genome for Cyclotella cryptica CCMP332, a Model for Cell Wall Morphogenesis, Salinity Adaptation, and Lipid Production in Diatoms (Bacillariophyta).</title>
        <authorList>
            <person name="Roberts W.R."/>
            <person name="Downey K.M."/>
            <person name="Ruck E.C."/>
            <person name="Traller J.C."/>
            <person name="Alverson A.J."/>
        </authorList>
    </citation>
    <scope>NUCLEOTIDE SEQUENCE [LARGE SCALE GENOMIC DNA]</scope>
    <source>
        <strain evidence="3 4">CCMP332</strain>
    </source>
</reference>
<name>A0ABD3PY00_9STRA</name>
<protein>
    <recommendedName>
        <fullName evidence="2">DUF6824 domain-containing protein</fullName>
    </recommendedName>
</protein>
<feature type="region of interest" description="Disordered" evidence="1">
    <location>
        <begin position="43"/>
        <end position="109"/>
    </location>
</feature>
<dbReference type="Pfam" id="PF20710">
    <property type="entry name" value="DUF6824"/>
    <property type="match status" value="1"/>
</dbReference>
<dbReference type="AlphaFoldDB" id="A0ABD3PY00"/>
<comment type="caution">
    <text evidence="3">The sequence shown here is derived from an EMBL/GenBank/DDBJ whole genome shotgun (WGS) entry which is preliminary data.</text>
</comment>
<organism evidence="3 4">
    <name type="scientific">Cyclotella cryptica</name>
    <dbReference type="NCBI Taxonomy" id="29204"/>
    <lineage>
        <taxon>Eukaryota</taxon>
        <taxon>Sar</taxon>
        <taxon>Stramenopiles</taxon>
        <taxon>Ochrophyta</taxon>
        <taxon>Bacillariophyta</taxon>
        <taxon>Coscinodiscophyceae</taxon>
        <taxon>Thalassiosirophycidae</taxon>
        <taxon>Stephanodiscales</taxon>
        <taxon>Stephanodiscaceae</taxon>
        <taxon>Cyclotella</taxon>
    </lineage>
</organism>
<feature type="domain" description="DUF6824" evidence="2">
    <location>
        <begin position="155"/>
        <end position="238"/>
    </location>
</feature>
<dbReference type="EMBL" id="JABMIG020000105">
    <property type="protein sequence ID" value="KAL3792111.1"/>
    <property type="molecule type" value="Genomic_DNA"/>
</dbReference>
<keyword evidence="4" id="KW-1185">Reference proteome</keyword>
<feature type="compositionally biased region" description="Low complexity" evidence="1">
    <location>
        <begin position="43"/>
        <end position="83"/>
    </location>
</feature>
<proteinExistence type="predicted"/>
<feature type="region of interest" description="Disordered" evidence="1">
    <location>
        <begin position="272"/>
        <end position="293"/>
    </location>
</feature>
<feature type="compositionally biased region" description="Low complexity" evidence="1">
    <location>
        <begin position="489"/>
        <end position="502"/>
    </location>
</feature>
<dbReference type="InterPro" id="IPR049227">
    <property type="entry name" value="DUF6824"/>
</dbReference>
<dbReference type="Proteomes" id="UP001516023">
    <property type="component" value="Unassembled WGS sequence"/>
</dbReference>
<gene>
    <name evidence="3" type="ORF">HJC23_013385</name>
</gene>
<feature type="compositionally biased region" description="Polar residues" evidence="1">
    <location>
        <begin position="473"/>
        <end position="482"/>
    </location>
</feature>
<feature type="compositionally biased region" description="Basic residues" evidence="1">
    <location>
        <begin position="527"/>
        <end position="536"/>
    </location>
</feature>
<feature type="compositionally biased region" description="Basic and acidic residues" evidence="1">
    <location>
        <begin position="503"/>
        <end position="524"/>
    </location>
</feature>
<evidence type="ECO:0000256" key="1">
    <source>
        <dbReference type="SAM" id="MobiDB-lite"/>
    </source>
</evidence>
<feature type="region of interest" description="Disordered" evidence="1">
    <location>
        <begin position="467"/>
        <end position="536"/>
    </location>
</feature>